<sequence>MSENEMKLLGRETIEAYISEGGFICLKQESAMGEDPSIVMMLPTDIPAVVSWLQELAGEFPLSKDA</sequence>
<keyword evidence="2" id="KW-1185">Reference proteome</keyword>
<protein>
    <submittedName>
        <fullName evidence="1">Uncharacterized protein</fullName>
    </submittedName>
</protein>
<dbReference type="Proteomes" id="UP001596473">
    <property type="component" value="Unassembled WGS sequence"/>
</dbReference>
<accession>A0ABW2R1H5</accession>
<dbReference type="RefSeq" id="WP_380189372.1">
    <property type="nucleotide sequence ID" value="NZ_JBHTBQ010000044.1"/>
</dbReference>
<proteinExistence type="predicted"/>
<gene>
    <name evidence="1" type="ORF">ACFQNF_18155</name>
</gene>
<evidence type="ECO:0000313" key="2">
    <source>
        <dbReference type="Proteomes" id="UP001596473"/>
    </source>
</evidence>
<dbReference type="EMBL" id="JBHTBQ010000044">
    <property type="protein sequence ID" value="MFC7421786.1"/>
    <property type="molecule type" value="Genomic_DNA"/>
</dbReference>
<organism evidence="1 2">
    <name type="scientific">Iodobacter arcticus</name>
    <dbReference type="NCBI Taxonomy" id="590593"/>
    <lineage>
        <taxon>Bacteria</taxon>
        <taxon>Pseudomonadati</taxon>
        <taxon>Pseudomonadota</taxon>
        <taxon>Betaproteobacteria</taxon>
        <taxon>Neisseriales</taxon>
        <taxon>Chitinibacteraceae</taxon>
        <taxon>Iodobacter</taxon>
    </lineage>
</organism>
<comment type="caution">
    <text evidence="1">The sequence shown here is derived from an EMBL/GenBank/DDBJ whole genome shotgun (WGS) entry which is preliminary data.</text>
</comment>
<reference evidence="2" key="1">
    <citation type="journal article" date="2019" name="Int. J. Syst. Evol. Microbiol.">
        <title>The Global Catalogue of Microorganisms (GCM) 10K type strain sequencing project: providing services to taxonomists for standard genome sequencing and annotation.</title>
        <authorList>
            <consortium name="The Broad Institute Genomics Platform"/>
            <consortium name="The Broad Institute Genome Sequencing Center for Infectious Disease"/>
            <person name="Wu L."/>
            <person name="Ma J."/>
        </authorList>
    </citation>
    <scope>NUCLEOTIDE SEQUENCE [LARGE SCALE GENOMIC DNA]</scope>
    <source>
        <strain evidence="2">CCUG 62945</strain>
    </source>
</reference>
<evidence type="ECO:0000313" key="1">
    <source>
        <dbReference type="EMBL" id="MFC7421786.1"/>
    </source>
</evidence>
<name>A0ABW2R1H5_9NEIS</name>